<evidence type="ECO:0000256" key="4">
    <source>
        <dbReference type="ARBA" id="ARBA00023163"/>
    </source>
</evidence>
<evidence type="ECO:0000256" key="1">
    <source>
        <dbReference type="ARBA" id="ARBA00022491"/>
    </source>
</evidence>
<keyword evidence="8" id="KW-1185">Reference proteome</keyword>
<dbReference type="Pfam" id="PF00440">
    <property type="entry name" value="TetR_N"/>
    <property type="match status" value="1"/>
</dbReference>
<dbReference type="PANTHER" id="PTHR30055">
    <property type="entry name" value="HTH-TYPE TRANSCRIPTIONAL REGULATOR RUTR"/>
    <property type="match status" value="1"/>
</dbReference>
<proteinExistence type="predicted"/>
<dbReference type="RefSeq" id="WP_256398254.1">
    <property type="nucleotide sequence ID" value="NZ_JANHJR010000001.1"/>
</dbReference>
<keyword evidence="3 5" id="KW-0238">DNA-binding</keyword>
<comment type="caution">
    <text evidence="7">The sequence shown here is derived from an EMBL/GenBank/DDBJ whole genome shotgun (WGS) entry which is preliminary data.</text>
</comment>
<dbReference type="PANTHER" id="PTHR30055:SF234">
    <property type="entry name" value="HTH-TYPE TRANSCRIPTIONAL REGULATOR BETI"/>
    <property type="match status" value="1"/>
</dbReference>
<keyword evidence="2" id="KW-0805">Transcription regulation</keyword>
<reference evidence="7 8" key="1">
    <citation type="journal article" date="2019" name="Int. J. Syst. Evol. Microbiol.">
        <title>The Global Catalogue of Microorganisms (GCM) 10K type strain sequencing project: providing services to taxonomists for standard genome sequencing and annotation.</title>
        <authorList>
            <consortium name="The Broad Institute Genomics Platform"/>
            <consortium name="The Broad Institute Genome Sequencing Center for Infectious Disease"/>
            <person name="Wu L."/>
            <person name="Ma J."/>
        </authorList>
    </citation>
    <scope>NUCLEOTIDE SEQUENCE [LARGE SCALE GENOMIC DNA]</scope>
    <source>
        <strain evidence="7 8">CGMCC 1.10390</strain>
    </source>
</reference>
<gene>
    <name evidence="7" type="ORF">ACFSBL_11065</name>
</gene>
<evidence type="ECO:0000256" key="5">
    <source>
        <dbReference type="PROSITE-ProRule" id="PRU00335"/>
    </source>
</evidence>
<protein>
    <submittedName>
        <fullName evidence="7">TetR/AcrR family transcriptional regulator</fullName>
    </submittedName>
</protein>
<dbReference type="Pfam" id="PF13977">
    <property type="entry name" value="TetR_C_6"/>
    <property type="match status" value="1"/>
</dbReference>
<accession>A0ABD6DMA6</accession>
<keyword evidence="1" id="KW-0678">Repressor</keyword>
<dbReference type="InterPro" id="IPR009057">
    <property type="entry name" value="Homeodomain-like_sf"/>
</dbReference>
<dbReference type="PROSITE" id="PS50977">
    <property type="entry name" value="HTH_TETR_2"/>
    <property type="match status" value="1"/>
</dbReference>
<keyword evidence="4" id="KW-0804">Transcription</keyword>
<dbReference type="GO" id="GO:0003677">
    <property type="term" value="F:DNA binding"/>
    <property type="evidence" value="ECO:0007669"/>
    <property type="project" value="UniProtKB-UniRule"/>
</dbReference>
<dbReference type="AlphaFoldDB" id="A0ABD6DMA6"/>
<dbReference type="InterPro" id="IPR001647">
    <property type="entry name" value="HTH_TetR"/>
</dbReference>
<name>A0ABD6DMA6_9EURY</name>
<dbReference type="InterPro" id="IPR050109">
    <property type="entry name" value="HTH-type_TetR-like_transc_reg"/>
</dbReference>
<dbReference type="InterPro" id="IPR036271">
    <property type="entry name" value="Tet_transcr_reg_TetR-rel_C_sf"/>
</dbReference>
<dbReference type="SUPFAM" id="SSF46689">
    <property type="entry name" value="Homeodomain-like"/>
    <property type="match status" value="1"/>
</dbReference>
<evidence type="ECO:0000259" key="6">
    <source>
        <dbReference type="PROSITE" id="PS50977"/>
    </source>
</evidence>
<organism evidence="7 8">
    <name type="scientific">Haloarchaeobius litoreus</name>
    <dbReference type="NCBI Taxonomy" id="755306"/>
    <lineage>
        <taxon>Archaea</taxon>
        <taxon>Methanobacteriati</taxon>
        <taxon>Methanobacteriota</taxon>
        <taxon>Stenosarchaea group</taxon>
        <taxon>Halobacteria</taxon>
        <taxon>Halobacteriales</taxon>
        <taxon>Halorubellaceae</taxon>
        <taxon>Haloarchaeobius</taxon>
    </lineage>
</organism>
<dbReference type="Gene3D" id="1.10.357.10">
    <property type="entry name" value="Tetracycline Repressor, domain 2"/>
    <property type="match status" value="1"/>
</dbReference>
<evidence type="ECO:0000313" key="8">
    <source>
        <dbReference type="Proteomes" id="UP001597034"/>
    </source>
</evidence>
<dbReference type="SUPFAM" id="SSF48498">
    <property type="entry name" value="Tetracyclin repressor-like, C-terminal domain"/>
    <property type="match status" value="1"/>
</dbReference>
<dbReference type="InterPro" id="IPR039538">
    <property type="entry name" value="BetI_C"/>
</dbReference>
<dbReference type="EMBL" id="JBHUDO010000002">
    <property type="protein sequence ID" value="MFD1646223.1"/>
    <property type="molecule type" value="Genomic_DNA"/>
</dbReference>
<evidence type="ECO:0000256" key="2">
    <source>
        <dbReference type="ARBA" id="ARBA00023015"/>
    </source>
</evidence>
<evidence type="ECO:0000313" key="7">
    <source>
        <dbReference type="EMBL" id="MFD1646223.1"/>
    </source>
</evidence>
<evidence type="ECO:0000256" key="3">
    <source>
        <dbReference type="ARBA" id="ARBA00023125"/>
    </source>
</evidence>
<feature type="DNA-binding region" description="H-T-H motif" evidence="5">
    <location>
        <begin position="35"/>
        <end position="54"/>
    </location>
</feature>
<feature type="domain" description="HTH tetR-type" evidence="6">
    <location>
        <begin position="12"/>
        <end position="72"/>
    </location>
</feature>
<dbReference type="Proteomes" id="UP001597034">
    <property type="component" value="Unassembled WGS sequence"/>
</dbReference>
<sequence>MGDTSRFAVAEDDTRAAIMRATYDALTSHGYANLTIQRIADEFEKSKSLLYHHYDGKDDLLVDFLRFMLEHWEAKAECREDQDPRTRLEGLLDRVAAVDLDEETAAFTAAMEELRGQAPHDAAYREQFTEHDRALRERFATIVETGIDDGVFHEADPERVAEFLLTTVNGIRIQRVTRDDTGGVAAARAELDEYLATRLYRGEA</sequence>